<evidence type="ECO:0000313" key="1">
    <source>
        <dbReference type="EMBL" id="KAF4114503.1"/>
    </source>
</evidence>
<sequence length="81" mass="8233">MEKHGDEVGQPVMGTHKSQLAARLAGVPQAVLAEAAAPPVLADGCSTPAAIKGARSLICRTQYLQPASQSAPADAACRNPN</sequence>
<dbReference type="Proteomes" id="UP000579812">
    <property type="component" value="Unassembled WGS sequence"/>
</dbReference>
<dbReference type="AlphaFoldDB" id="A0A7J6D5F9"/>
<dbReference type="EMBL" id="JAAMOB010000004">
    <property type="protein sequence ID" value="KAF4114503.1"/>
    <property type="molecule type" value="Genomic_DNA"/>
</dbReference>
<reference evidence="1 2" key="1">
    <citation type="submission" date="2020-04" db="EMBL/GenBank/DDBJ databases">
        <title>Chromosome-level genome assembly of a cyprinid fish Onychostoma macrolepis by integration of Nanopore Sequencing, Bionano and Hi-C technology.</title>
        <authorList>
            <person name="Wang D."/>
        </authorList>
    </citation>
    <scope>NUCLEOTIDE SEQUENCE [LARGE SCALE GENOMIC DNA]</scope>
    <source>
        <strain evidence="1">SWU-2019</strain>
        <tissue evidence="1">Muscle</tissue>
    </source>
</reference>
<evidence type="ECO:0000313" key="2">
    <source>
        <dbReference type="Proteomes" id="UP000579812"/>
    </source>
</evidence>
<gene>
    <name evidence="1" type="ORF">G5714_004726</name>
</gene>
<protein>
    <submittedName>
        <fullName evidence="1">Uncharacterized protein</fullName>
    </submittedName>
</protein>
<proteinExistence type="predicted"/>
<accession>A0A7J6D5F9</accession>
<comment type="caution">
    <text evidence="1">The sequence shown here is derived from an EMBL/GenBank/DDBJ whole genome shotgun (WGS) entry which is preliminary data.</text>
</comment>
<keyword evidence="2" id="KW-1185">Reference proteome</keyword>
<name>A0A7J6D5F9_9TELE</name>
<organism evidence="1 2">
    <name type="scientific">Onychostoma macrolepis</name>
    <dbReference type="NCBI Taxonomy" id="369639"/>
    <lineage>
        <taxon>Eukaryota</taxon>
        <taxon>Metazoa</taxon>
        <taxon>Chordata</taxon>
        <taxon>Craniata</taxon>
        <taxon>Vertebrata</taxon>
        <taxon>Euteleostomi</taxon>
        <taxon>Actinopterygii</taxon>
        <taxon>Neopterygii</taxon>
        <taxon>Teleostei</taxon>
        <taxon>Ostariophysi</taxon>
        <taxon>Cypriniformes</taxon>
        <taxon>Cyprinidae</taxon>
        <taxon>Acrossocheilinae</taxon>
        <taxon>Onychostoma</taxon>
    </lineage>
</organism>